<comment type="function">
    <text evidence="1 13">Converts 2,5-diamino-6-(ribosylamino)-4(3h)-pyrimidinone 5'-phosphate into 5-amino-6-(ribosylamino)-2,4(1h,3h)-pyrimidinedione 5'-phosphate.</text>
</comment>
<evidence type="ECO:0000256" key="8">
    <source>
        <dbReference type="ARBA" id="ARBA00022801"/>
    </source>
</evidence>
<feature type="binding site" evidence="16">
    <location>
        <position position="78"/>
    </location>
    <ligand>
        <name>Zn(2+)</name>
        <dbReference type="ChEBI" id="CHEBI:29105"/>
        <note>catalytic</note>
    </ligand>
</feature>
<feature type="binding site" evidence="15">
    <location>
        <position position="187"/>
    </location>
    <ligand>
        <name>substrate</name>
    </ligand>
</feature>
<keyword evidence="6 13" id="KW-0686">Riboflavin biosynthesis</keyword>
<evidence type="ECO:0000256" key="13">
    <source>
        <dbReference type="PIRNR" id="PIRNR006769"/>
    </source>
</evidence>
<feature type="binding site" evidence="15">
    <location>
        <begin position="298"/>
        <end position="304"/>
    </location>
    <ligand>
        <name>NADP(+)</name>
        <dbReference type="ChEBI" id="CHEBI:58349"/>
    </ligand>
</feature>
<feature type="binding site" evidence="15">
    <location>
        <position position="171"/>
    </location>
    <ligand>
        <name>substrate</name>
    </ligand>
</feature>
<feature type="binding site" evidence="15">
    <location>
        <position position="296"/>
    </location>
    <ligand>
        <name>substrate</name>
    </ligand>
</feature>
<comment type="caution">
    <text evidence="18">The sequence shown here is derived from an EMBL/GenBank/DDBJ whole genome shotgun (WGS) entry which is preliminary data.</text>
</comment>
<evidence type="ECO:0000256" key="3">
    <source>
        <dbReference type="ARBA" id="ARBA00004910"/>
    </source>
</evidence>
<feature type="binding site" evidence="16">
    <location>
        <position position="53"/>
    </location>
    <ligand>
        <name>Zn(2+)</name>
        <dbReference type="ChEBI" id="CHEBI:29105"/>
        <note>catalytic</note>
    </ligand>
</feature>
<proteinExistence type="inferred from homology"/>
<dbReference type="FunFam" id="3.40.140.10:FF:000025">
    <property type="entry name" value="Riboflavin biosynthesis protein RibD"/>
    <property type="match status" value="1"/>
</dbReference>
<dbReference type="CDD" id="cd01284">
    <property type="entry name" value="Riboflavin_deaminase-reductase"/>
    <property type="match status" value="1"/>
</dbReference>
<evidence type="ECO:0000256" key="11">
    <source>
        <dbReference type="ARBA" id="ARBA00023002"/>
    </source>
</evidence>
<dbReference type="EMBL" id="WIXJ01000001">
    <property type="protein sequence ID" value="MQY50708.1"/>
    <property type="molecule type" value="Genomic_DNA"/>
</dbReference>
<comment type="cofactor">
    <cofactor evidence="13 16">
        <name>Zn(2+)</name>
        <dbReference type="ChEBI" id="CHEBI:29105"/>
    </cofactor>
    <text evidence="13 16">Binds 1 zinc ion.</text>
</comment>
<dbReference type="SUPFAM" id="SSF53597">
    <property type="entry name" value="Dihydrofolate reductase-like"/>
    <property type="match status" value="1"/>
</dbReference>
<evidence type="ECO:0000256" key="4">
    <source>
        <dbReference type="ARBA" id="ARBA00005259"/>
    </source>
</evidence>
<keyword evidence="9 13" id="KW-0862">Zinc</keyword>
<dbReference type="Pfam" id="PF01872">
    <property type="entry name" value="RibD_C"/>
    <property type="match status" value="1"/>
</dbReference>
<dbReference type="InterPro" id="IPR016193">
    <property type="entry name" value="Cytidine_deaminase-like"/>
</dbReference>
<evidence type="ECO:0000313" key="19">
    <source>
        <dbReference type="Proteomes" id="UP000480275"/>
    </source>
</evidence>
<dbReference type="InterPro" id="IPR024072">
    <property type="entry name" value="DHFR-like_dom_sf"/>
</dbReference>
<feature type="binding site" evidence="15">
    <location>
        <position position="157"/>
    </location>
    <ligand>
        <name>NADP(+)</name>
        <dbReference type="ChEBI" id="CHEBI:58349"/>
    </ligand>
</feature>
<dbReference type="GO" id="GO:0008835">
    <property type="term" value="F:diaminohydroxyphosphoribosylaminopyrimidine deaminase activity"/>
    <property type="evidence" value="ECO:0007669"/>
    <property type="project" value="UniProtKB-EC"/>
</dbReference>
<dbReference type="GO" id="GO:0008703">
    <property type="term" value="F:5-amino-6-(5-phosphoribosylamino)uracil reductase activity"/>
    <property type="evidence" value="ECO:0007669"/>
    <property type="project" value="UniProtKB-EC"/>
</dbReference>
<dbReference type="AlphaFoldDB" id="A0A6L5JWY4"/>
<dbReference type="InterPro" id="IPR050765">
    <property type="entry name" value="Riboflavin_Biosynth_HTPR"/>
</dbReference>
<feature type="binding site" evidence="16">
    <location>
        <position position="87"/>
    </location>
    <ligand>
        <name>Zn(2+)</name>
        <dbReference type="ChEBI" id="CHEBI:29105"/>
        <note>catalytic</note>
    </ligand>
</feature>
<comment type="pathway">
    <text evidence="3 13">Cofactor biosynthesis; riboflavin biosynthesis; 5-amino-6-(D-ribitylamino)uracil from GTP: step 3/4.</text>
</comment>
<feature type="domain" description="CMP/dCMP-type deaminase" evidence="17">
    <location>
        <begin position="4"/>
        <end position="126"/>
    </location>
</feature>
<dbReference type="EC" id="1.1.1.193" evidence="13"/>
<evidence type="ECO:0000256" key="16">
    <source>
        <dbReference type="PIRSR" id="PIRSR006769-3"/>
    </source>
</evidence>
<organism evidence="18 19">
    <name type="scientific">Rhodocyclus tenuis</name>
    <name type="common">Rhodospirillum tenue</name>
    <dbReference type="NCBI Taxonomy" id="1066"/>
    <lineage>
        <taxon>Bacteria</taxon>
        <taxon>Pseudomonadati</taxon>
        <taxon>Pseudomonadota</taxon>
        <taxon>Betaproteobacteria</taxon>
        <taxon>Rhodocyclales</taxon>
        <taxon>Rhodocyclaceae</taxon>
        <taxon>Rhodocyclus</taxon>
    </lineage>
</organism>
<evidence type="ECO:0000256" key="14">
    <source>
        <dbReference type="PIRSR" id="PIRSR006769-1"/>
    </source>
</evidence>
<keyword evidence="7 13" id="KW-0479">Metal-binding</keyword>
<dbReference type="SUPFAM" id="SSF53927">
    <property type="entry name" value="Cytidine deaminase-like"/>
    <property type="match status" value="1"/>
</dbReference>
<evidence type="ECO:0000256" key="15">
    <source>
        <dbReference type="PIRSR" id="PIRSR006769-2"/>
    </source>
</evidence>
<evidence type="ECO:0000256" key="12">
    <source>
        <dbReference type="ARBA" id="ARBA00023268"/>
    </source>
</evidence>
<feature type="binding site" evidence="15">
    <location>
        <position position="203"/>
    </location>
    <ligand>
        <name>substrate</name>
    </ligand>
</feature>
<dbReference type="PANTHER" id="PTHR38011">
    <property type="entry name" value="DIHYDROFOLATE REDUCTASE FAMILY PROTEIN (AFU_ORTHOLOGUE AFUA_8G06820)"/>
    <property type="match status" value="1"/>
</dbReference>
<dbReference type="InterPro" id="IPR002125">
    <property type="entry name" value="CMP_dCMP_dom"/>
</dbReference>
<dbReference type="InterPro" id="IPR004794">
    <property type="entry name" value="Eubact_RibD"/>
</dbReference>
<dbReference type="PANTHER" id="PTHR38011:SF7">
    <property type="entry name" value="2,5-DIAMINO-6-RIBOSYLAMINO-4(3H)-PYRIMIDINONE 5'-PHOSPHATE REDUCTASE"/>
    <property type="match status" value="1"/>
</dbReference>
<comment type="catalytic activity">
    <reaction evidence="13">
        <text>2,5-diamino-6-hydroxy-4-(5-phosphoribosylamino)-pyrimidine + H2O + H(+) = 5-amino-6-(5-phospho-D-ribosylamino)uracil + NH4(+)</text>
        <dbReference type="Rhea" id="RHEA:21868"/>
        <dbReference type="ChEBI" id="CHEBI:15377"/>
        <dbReference type="ChEBI" id="CHEBI:15378"/>
        <dbReference type="ChEBI" id="CHEBI:28938"/>
        <dbReference type="ChEBI" id="CHEBI:58453"/>
        <dbReference type="ChEBI" id="CHEBI:58614"/>
        <dbReference type="EC" id="3.5.4.26"/>
    </reaction>
</comment>
<sequence>MFSAADHEFMARALRLAARGLASTTPNPRVGCVIVCDGRVVGEGWHERAGQPHAEVFALAAAGEAARGAEVYVTLEPCAHYGRTPPCAEALRAAGVGRVVVALDDPDPRVAGRGIALLRAAGIRVETGLLADEGRELNIGFISRLTRARPWVRLKMAGSLDGRTALADGRSQWITGAAARTDGQRWRARACAILSASGTVLADDPQLSARADDGSLLPRQPLKVIVDSQLRTPTHARLLASGQILFACAEREPSRAAALEARAAEVLVVPGVAGKVDLAALLAELARRGVNEVHVEAGQGLAGALVSAGLVDEFLFYLAPCLLGTTAQGMFALPPLGDLTQRPLLKIRDVRQVGDDLRIVARSA</sequence>
<dbReference type="GO" id="GO:0008270">
    <property type="term" value="F:zinc ion binding"/>
    <property type="evidence" value="ECO:0007669"/>
    <property type="project" value="InterPro"/>
</dbReference>
<dbReference type="PROSITE" id="PS51747">
    <property type="entry name" value="CYT_DCMP_DEAMINASES_2"/>
    <property type="match status" value="1"/>
</dbReference>
<dbReference type="NCBIfam" id="TIGR00326">
    <property type="entry name" value="eubact_ribD"/>
    <property type="match status" value="1"/>
</dbReference>
<dbReference type="InterPro" id="IPR011549">
    <property type="entry name" value="RibD_C"/>
</dbReference>
<keyword evidence="8 13" id="KW-0378">Hydrolase</keyword>
<evidence type="ECO:0000256" key="10">
    <source>
        <dbReference type="ARBA" id="ARBA00022857"/>
    </source>
</evidence>
<comment type="catalytic activity">
    <reaction evidence="13">
        <text>5-amino-6-(5-phospho-D-ribitylamino)uracil + NADP(+) = 5-amino-6-(5-phospho-D-ribosylamino)uracil + NADPH + H(+)</text>
        <dbReference type="Rhea" id="RHEA:17845"/>
        <dbReference type="ChEBI" id="CHEBI:15378"/>
        <dbReference type="ChEBI" id="CHEBI:57783"/>
        <dbReference type="ChEBI" id="CHEBI:58349"/>
        <dbReference type="ChEBI" id="CHEBI:58421"/>
        <dbReference type="ChEBI" id="CHEBI:58453"/>
        <dbReference type="EC" id="1.1.1.193"/>
    </reaction>
</comment>
<dbReference type="Gene3D" id="3.40.430.10">
    <property type="entry name" value="Dihydrofolate Reductase, subunit A"/>
    <property type="match status" value="1"/>
</dbReference>
<protein>
    <recommendedName>
        <fullName evidence="13">Riboflavin biosynthesis protein RibD</fullName>
    </recommendedName>
    <domain>
        <recommendedName>
            <fullName evidence="13">Diaminohydroxyphosphoribosylaminopyrimidine deaminase</fullName>
            <shortName evidence="13">DRAP deaminase</shortName>
            <ecNumber evidence="13">3.5.4.26</ecNumber>
        </recommendedName>
        <alternativeName>
            <fullName evidence="13">Riboflavin-specific deaminase</fullName>
        </alternativeName>
    </domain>
    <domain>
        <recommendedName>
            <fullName evidence="13">5-amino-6-(5-phosphoribosylamino)uracil reductase</fullName>
            <ecNumber evidence="13">1.1.1.193</ecNumber>
        </recommendedName>
        <alternativeName>
            <fullName evidence="13">HTP reductase</fullName>
        </alternativeName>
    </domain>
</protein>
<feature type="binding site" evidence="15">
    <location>
        <position position="210"/>
    </location>
    <ligand>
        <name>substrate</name>
    </ligand>
</feature>
<dbReference type="GO" id="GO:0009231">
    <property type="term" value="P:riboflavin biosynthetic process"/>
    <property type="evidence" value="ECO:0007669"/>
    <property type="project" value="UniProtKB-UniPathway"/>
</dbReference>
<evidence type="ECO:0000256" key="9">
    <source>
        <dbReference type="ARBA" id="ARBA00022833"/>
    </source>
</evidence>
<dbReference type="GO" id="GO:0050661">
    <property type="term" value="F:NADP binding"/>
    <property type="evidence" value="ECO:0007669"/>
    <property type="project" value="InterPro"/>
</dbReference>
<evidence type="ECO:0000313" key="18">
    <source>
        <dbReference type="EMBL" id="MQY50708.1"/>
    </source>
</evidence>
<dbReference type="OrthoDB" id="9800865at2"/>
<dbReference type="Gene3D" id="3.40.140.10">
    <property type="entry name" value="Cytidine Deaminase, domain 2"/>
    <property type="match status" value="1"/>
</dbReference>
<evidence type="ECO:0000256" key="1">
    <source>
        <dbReference type="ARBA" id="ARBA00002151"/>
    </source>
</evidence>
<evidence type="ECO:0000256" key="7">
    <source>
        <dbReference type="ARBA" id="ARBA00022723"/>
    </source>
</evidence>
<reference evidence="18 19" key="1">
    <citation type="submission" date="2019-10" db="EMBL/GenBank/DDBJ databases">
        <title>Whole-genome sequence of the purple nonsulfur photosynthetic bacterium Rhodocyclus tenuis.</title>
        <authorList>
            <person name="Kyndt J.A."/>
            <person name="Meyer T.E."/>
        </authorList>
    </citation>
    <scope>NUCLEOTIDE SEQUENCE [LARGE SCALE GENOMIC DNA]</scope>
    <source>
        <strain evidence="18 19">DSM 110</strain>
    </source>
</reference>
<keyword evidence="10 13" id="KW-0521">NADP</keyword>
<dbReference type="PIRSF" id="PIRSF006769">
    <property type="entry name" value="RibD"/>
    <property type="match status" value="1"/>
</dbReference>
<name>A0A6L5JWY4_RHOTE</name>
<feature type="binding site" evidence="15">
    <location>
        <position position="228"/>
    </location>
    <ligand>
        <name>NADP(+)</name>
        <dbReference type="ChEBI" id="CHEBI:58349"/>
    </ligand>
</feature>
<comment type="pathway">
    <text evidence="2 13">Cofactor biosynthesis; riboflavin biosynthesis; 5-amino-6-(D-ribitylamino)uracil from GTP: step 2/4.</text>
</comment>
<dbReference type="EC" id="3.5.4.26" evidence="13"/>
<gene>
    <name evidence="18" type="primary">ribD</name>
    <name evidence="18" type="ORF">GHK24_02795</name>
</gene>
<dbReference type="Pfam" id="PF00383">
    <property type="entry name" value="dCMP_cyt_deam_1"/>
    <property type="match status" value="1"/>
</dbReference>
<keyword evidence="12" id="KW-0511">Multifunctional enzyme</keyword>
<evidence type="ECO:0000256" key="6">
    <source>
        <dbReference type="ARBA" id="ARBA00022619"/>
    </source>
</evidence>
<feature type="binding site" evidence="15">
    <location>
        <position position="207"/>
    </location>
    <ligand>
        <name>substrate</name>
    </ligand>
</feature>
<dbReference type="InterPro" id="IPR016192">
    <property type="entry name" value="APOBEC/CMP_deaminase_Zn-bd"/>
</dbReference>
<comment type="similarity">
    <text evidence="5 13">In the C-terminal section; belongs to the HTP reductase family.</text>
</comment>
<feature type="binding site" evidence="15">
    <location>
        <position position="173"/>
    </location>
    <ligand>
        <name>NADP(+)</name>
        <dbReference type="ChEBI" id="CHEBI:58349"/>
    </ligand>
</feature>
<dbReference type="Proteomes" id="UP000480275">
    <property type="component" value="Unassembled WGS sequence"/>
</dbReference>
<dbReference type="PROSITE" id="PS00903">
    <property type="entry name" value="CYT_DCMP_DEAMINASES_1"/>
    <property type="match status" value="1"/>
</dbReference>
<dbReference type="UniPathway" id="UPA00275">
    <property type="reaction ID" value="UER00401"/>
</dbReference>
<keyword evidence="11 13" id="KW-0560">Oxidoreductase</keyword>
<evidence type="ECO:0000259" key="17">
    <source>
        <dbReference type="PROSITE" id="PS51747"/>
    </source>
</evidence>
<evidence type="ECO:0000256" key="2">
    <source>
        <dbReference type="ARBA" id="ARBA00004882"/>
    </source>
</evidence>
<feature type="active site" description="Proton donor" evidence="14">
    <location>
        <position position="55"/>
    </location>
</feature>
<dbReference type="InterPro" id="IPR002734">
    <property type="entry name" value="RibDG_C"/>
</dbReference>
<dbReference type="NCBIfam" id="TIGR00227">
    <property type="entry name" value="ribD_Cterm"/>
    <property type="match status" value="1"/>
</dbReference>
<comment type="similarity">
    <text evidence="4 13">In the N-terminal section; belongs to the cytidine and deoxycytidylate deaminase family.</text>
</comment>
<evidence type="ECO:0000256" key="5">
    <source>
        <dbReference type="ARBA" id="ARBA00007417"/>
    </source>
</evidence>
<feature type="binding site" evidence="15">
    <location>
        <position position="199"/>
    </location>
    <ligand>
        <name>NADP(+)</name>
        <dbReference type="ChEBI" id="CHEBI:58349"/>
    </ligand>
</feature>
<accession>A0A6L5JWY4</accession>